<feature type="non-terminal residue" evidence="2">
    <location>
        <position position="129"/>
    </location>
</feature>
<evidence type="ECO:0000313" key="2">
    <source>
        <dbReference type="EMBL" id="KAH9299122.1"/>
    </source>
</evidence>
<feature type="region of interest" description="Disordered" evidence="1">
    <location>
        <begin position="48"/>
        <end position="75"/>
    </location>
</feature>
<organism evidence="2 3">
    <name type="scientific">Taxus chinensis</name>
    <name type="common">Chinese yew</name>
    <name type="synonym">Taxus wallichiana var. chinensis</name>
    <dbReference type="NCBI Taxonomy" id="29808"/>
    <lineage>
        <taxon>Eukaryota</taxon>
        <taxon>Viridiplantae</taxon>
        <taxon>Streptophyta</taxon>
        <taxon>Embryophyta</taxon>
        <taxon>Tracheophyta</taxon>
        <taxon>Spermatophyta</taxon>
        <taxon>Pinopsida</taxon>
        <taxon>Pinidae</taxon>
        <taxon>Conifers II</taxon>
        <taxon>Cupressales</taxon>
        <taxon>Taxaceae</taxon>
        <taxon>Taxus</taxon>
    </lineage>
</organism>
<reference evidence="2 3" key="1">
    <citation type="journal article" date="2021" name="Nat. Plants">
        <title>The Taxus genome provides insights into paclitaxel biosynthesis.</title>
        <authorList>
            <person name="Xiong X."/>
            <person name="Gou J."/>
            <person name="Liao Q."/>
            <person name="Li Y."/>
            <person name="Zhou Q."/>
            <person name="Bi G."/>
            <person name="Li C."/>
            <person name="Du R."/>
            <person name="Wang X."/>
            <person name="Sun T."/>
            <person name="Guo L."/>
            <person name="Liang H."/>
            <person name="Lu P."/>
            <person name="Wu Y."/>
            <person name="Zhang Z."/>
            <person name="Ro D.K."/>
            <person name="Shang Y."/>
            <person name="Huang S."/>
            <person name="Yan J."/>
        </authorList>
    </citation>
    <scope>NUCLEOTIDE SEQUENCE [LARGE SCALE GENOMIC DNA]</scope>
    <source>
        <strain evidence="2">Ta-2019</strain>
    </source>
</reference>
<accession>A0AA38CK65</accession>
<proteinExistence type="predicted"/>
<gene>
    <name evidence="2" type="ORF">KI387_030804</name>
</gene>
<dbReference type="Proteomes" id="UP000824469">
    <property type="component" value="Unassembled WGS sequence"/>
</dbReference>
<feature type="region of interest" description="Disordered" evidence="1">
    <location>
        <begin position="1"/>
        <end position="33"/>
    </location>
</feature>
<sequence length="129" mass="13909">MSDADGLGKENTPKDTISKNNVGHSSNSSSSAWLESSLDSDSLDVFSSIGRSNNSDSRELKGIYPGPDPDAAPGILDESSYYDLFSFKIDENGKASDFHHVVDMPSARTPECDATCYWHKGSSILADIE</sequence>
<dbReference type="EMBL" id="JAHRHJ020000010">
    <property type="protein sequence ID" value="KAH9299122.1"/>
    <property type="molecule type" value="Genomic_DNA"/>
</dbReference>
<feature type="compositionally biased region" description="Basic and acidic residues" evidence="1">
    <location>
        <begin position="1"/>
        <end position="17"/>
    </location>
</feature>
<evidence type="ECO:0000313" key="3">
    <source>
        <dbReference type="Proteomes" id="UP000824469"/>
    </source>
</evidence>
<protein>
    <submittedName>
        <fullName evidence="2">Uncharacterized protein</fullName>
    </submittedName>
</protein>
<evidence type="ECO:0000256" key="1">
    <source>
        <dbReference type="SAM" id="MobiDB-lite"/>
    </source>
</evidence>
<dbReference type="AlphaFoldDB" id="A0AA38CK65"/>
<name>A0AA38CK65_TAXCH</name>
<comment type="caution">
    <text evidence="2">The sequence shown here is derived from an EMBL/GenBank/DDBJ whole genome shotgun (WGS) entry which is preliminary data.</text>
</comment>
<keyword evidence="3" id="KW-1185">Reference proteome</keyword>